<feature type="domain" description="RGS" evidence="3">
    <location>
        <begin position="453"/>
        <end position="649"/>
    </location>
</feature>
<evidence type="ECO:0000259" key="3">
    <source>
        <dbReference type="PROSITE" id="PS50132"/>
    </source>
</evidence>
<dbReference type="InterPro" id="IPR044926">
    <property type="entry name" value="RGS_subdomain_2"/>
</dbReference>
<keyword evidence="5" id="KW-1185">Reference proteome</keyword>
<dbReference type="Proteomes" id="UP000023152">
    <property type="component" value="Unassembled WGS sequence"/>
</dbReference>
<sequence>MSKKKVSILHLIKHWQINGKIGIDAVGLYVYEKAFEIVLLLVFSIFHILEQMAFDPVTKLCVFVGTLALLYSGAGISKREYILQFSVNVCLLLAMCVVHPFGLVGEYLRDIKQNGTTVCIAVSNVMWFTIIECVFKDKKKGGGGIRSNKKIKIKIAYFGAIILFPLRVYFLYYNLHHNVAISQGRWVHSLNKSALVMSDSLKWFIRTSVRRTYGNVRWVYTRFVVPIFVVEYMLYLILQFTGQLDLERIVNNASFLLLAVVVLYYWSKTPNYADYIYLKLELQYLLGGTCMLIVMYIGYSLALAFDPSFRYFTRFEYLAFVCVPIGAGCTVIIVFSTYGVLKLNDLWSFLSSLDRAELVKADSDDGAAHRNSGRQHSPRNPGSAPPRMSWNTHAELRQVVQLRYAVHRNNKQMSTVSTSSSNRQNNTRDSSKLLSFIRSYGHSLDSTGLMQLHLRDILAHEHHLQVFMDFLIGEFSQENLLVIIEVTQFKDKVRGSLKHETKEDVADDDEAALHLVAMDAMDDNAAKGQIGVLKRGKDLQISLPEKMVQSEIVSSGNLTIEQKFEKLVEKYILLNSPFCINISDHQRANLLTQYALCKARQNSQNGVVQEEMTLDKYLTVFDECLREIICLIKDSFGRFIYTDMYHKLCEQV</sequence>
<comment type="caution">
    <text evidence="4">The sequence shown here is derived from an EMBL/GenBank/DDBJ whole genome shotgun (WGS) entry which is preliminary data.</text>
</comment>
<keyword evidence="2" id="KW-1133">Transmembrane helix</keyword>
<accession>X6NMJ8</accession>
<dbReference type="Gene3D" id="1.10.167.10">
    <property type="entry name" value="Regulator of G-protein Signalling 4, domain 2"/>
    <property type="match status" value="1"/>
</dbReference>
<feature type="region of interest" description="Disordered" evidence="1">
    <location>
        <begin position="364"/>
        <end position="388"/>
    </location>
</feature>
<feature type="transmembrane region" description="Helical" evidence="2">
    <location>
        <begin position="81"/>
        <end position="103"/>
    </location>
</feature>
<protein>
    <recommendedName>
        <fullName evidence="3">RGS domain-containing protein</fullName>
    </recommendedName>
</protein>
<keyword evidence="2" id="KW-0472">Membrane</keyword>
<dbReference type="PANTHER" id="PTHR10845">
    <property type="entry name" value="REGULATOR OF G PROTEIN SIGNALING"/>
    <property type="match status" value="1"/>
</dbReference>
<keyword evidence="2" id="KW-0812">Transmembrane</keyword>
<dbReference type="PANTHER" id="PTHR10845:SF192">
    <property type="entry name" value="DOUBLE HIT, ISOFORM B"/>
    <property type="match status" value="1"/>
</dbReference>
<feature type="transmembrane region" description="Helical" evidence="2">
    <location>
        <begin position="249"/>
        <end position="267"/>
    </location>
</feature>
<dbReference type="InterPro" id="IPR036305">
    <property type="entry name" value="RGS_sf"/>
</dbReference>
<evidence type="ECO:0000256" key="1">
    <source>
        <dbReference type="SAM" id="MobiDB-lite"/>
    </source>
</evidence>
<feature type="transmembrane region" description="Helical" evidence="2">
    <location>
        <begin position="21"/>
        <end position="45"/>
    </location>
</feature>
<dbReference type="EMBL" id="ASPP01007577">
    <property type="protein sequence ID" value="ETO26899.1"/>
    <property type="molecule type" value="Genomic_DNA"/>
</dbReference>
<feature type="transmembrane region" description="Helical" evidence="2">
    <location>
        <begin position="317"/>
        <end position="341"/>
    </location>
</feature>
<evidence type="ECO:0000313" key="4">
    <source>
        <dbReference type="EMBL" id="ETO26899.1"/>
    </source>
</evidence>
<feature type="transmembrane region" description="Helical" evidence="2">
    <location>
        <begin position="282"/>
        <end position="305"/>
    </location>
</feature>
<evidence type="ECO:0000313" key="5">
    <source>
        <dbReference type="Proteomes" id="UP000023152"/>
    </source>
</evidence>
<feature type="transmembrane region" description="Helical" evidence="2">
    <location>
        <begin position="155"/>
        <end position="175"/>
    </location>
</feature>
<organism evidence="4 5">
    <name type="scientific">Reticulomyxa filosa</name>
    <dbReference type="NCBI Taxonomy" id="46433"/>
    <lineage>
        <taxon>Eukaryota</taxon>
        <taxon>Sar</taxon>
        <taxon>Rhizaria</taxon>
        <taxon>Retaria</taxon>
        <taxon>Foraminifera</taxon>
        <taxon>Monothalamids</taxon>
        <taxon>Reticulomyxidae</taxon>
        <taxon>Reticulomyxa</taxon>
    </lineage>
</organism>
<evidence type="ECO:0000256" key="2">
    <source>
        <dbReference type="SAM" id="Phobius"/>
    </source>
</evidence>
<dbReference type="AlphaFoldDB" id="X6NMJ8"/>
<name>X6NMJ8_RETFI</name>
<gene>
    <name evidence="4" type="ORF">RFI_10234</name>
</gene>
<dbReference type="PROSITE" id="PS50132">
    <property type="entry name" value="RGS"/>
    <property type="match status" value="1"/>
</dbReference>
<proteinExistence type="predicted"/>
<dbReference type="InterPro" id="IPR016137">
    <property type="entry name" value="RGS"/>
</dbReference>
<reference evidence="4 5" key="1">
    <citation type="journal article" date="2013" name="Curr. Biol.">
        <title>The Genome of the Foraminiferan Reticulomyxa filosa.</title>
        <authorList>
            <person name="Glockner G."/>
            <person name="Hulsmann N."/>
            <person name="Schleicher M."/>
            <person name="Noegel A.A."/>
            <person name="Eichinger L."/>
            <person name="Gallinger C."/>
            <person name="Pawlowski J."/>
            <person name="Sierra R."/>
            <person name="Euteneuer U."/>
            <person name="Pillet L."/>
            <person name="Moustafa A."/>
            <person name="Platzer M."/>
            <person name="Groth M."/>
            <person name="Szafranski K."/>
            <person name="Schliwa M."/>
        </authorList>
    </citation>
    <scope>NUCLEOTIDE SEQUENCE [LARGE SCALE GENOMIC DNA]</scope>
</reference>
<feature type="transmembrane region" description="Helical" evidence="2">
    <location>
        <begin position="218"/>
        <end position="237"/>
    </location>
</feature>
<feature type="transmembrane region" description="Helical" evidence="2">
    <location>
        <begin position="115"/>
        <end position="135"/>
    </location>
</feature>
<dbReference type="SUPFAM" id="SSF48097">
    <property type="entry name" value="Regulator of G-protein signaling, RGS"/>
    <property type="match status" value="1"/>
</dbReference>
<feature type="transmembrane region" description="Helical" evidence="2">
    <location>
        <begin position="57"/>
        <end position="74"/>
    </location>
</feature>
<dbReference type="SMART" id="SM00315">
    <property type="entry name" value="RGS"/>
    <property type="match status" value="1"/>
</dbReference>